<keyword evidence="5 6" id="KW-0472">Membrane</keyword>
<evidence type="ECO:0000256" key="2">
    <source>
        <dbReference type="ARBA" id="ARBA00022475"/>
    </source>
</evidence>
<dbReference type="Gene3D" id="3.30.450.20">
    <property type="entry name" value="PAS domain"/>
    <property type="match status" value="1"/>
</dbReference>
<evidence type="ECO:0000256" key="3">
    <source>
        <dbReference type="ARBA" id="ARBA00022692"/>
    </source>
</evidence>
<dbReference type="RefSeq" id="WP_184659420.1">
    <property type="nucleotide sequence ID" value="NZ_CP031518.1"/>
</dbReference>
<dbReference type="AlphaFoldDB" id="A0A7W8LMD5"/>
<dbReference type="SUPFAM" id="SSF103190">
    <property type="entry name" value="Sensory domain-like"/>
    <property type="match status" value="1"/>
</dbReference>
<comment type="caution">
    <text evidence="9">The sequence shown here is derived from an EMBL/GenBank/DDBJ whole genome shotgun (WGS) entry which is preliminary data.</text>
</comment>
<dbReference type="PANTHER" id="PTHR33121">
    <property type="entry name" value="CYCLIC DI-GMP PHOSPHODIESTERASE PDEF"/>
    <property type="match status" value="1"/>
</dbReference>
<evidence type="ECO:0000256" key="4">
    <source>
        <dbReference type="ARBA" id="ARBA00022989"/>
    </source>
</evidence>
<evidence type="ECO:0000313" key="10">
    <source>
        <dbReference type="Proteomes" id="UP000518887"/>
    </source>
</evidence>
<sequence>MTKKFYINTNIERIFSFAISLLIILVLNIILANTLLKKIQENVRATIIDNCDDQIEDYALAVNSKLKQLESRLDIFYAKIAYRDYSTNEIRKFLQNERDKINPPFDNIAYADKNGNSWNVFDEEYDVSDRKYYQKIISGETKFYVSNILESRSNGKSCTIFARSVYNNKTEIVGVLFATCPLNELSSYFDEIKRSESTRFIIRDENKRIISHYNKKWIGWVYSPYKYSDTVLRTSNGEFHVKDSITTDGEPAYIFYKEIDSAPWTIGYTVPKTEFTNVIKRQKAYHNFIIEIIVVTLSLILMLEIWIHRILERHQIISTHIDAITHLWVRSYFEKEANKLLKRYSNAKFLLIESDIRGFKFINQNYGENQANKMLLQFSKLLYENTNHYDGILCRGYADHFFILIKITSVHKAMHYFKKDLKIITEKSKQASIPFIPKFGLSFYLPNIKDEIQGIQLLITRASFAKSTIKENALQQFAIYDDRLLQKSKNENFIETHMEAALANNEFFVMYQPKVDLQSEKVVGAEALVRWQSPVLGYMPPNSFVPLFERNNFIVKLDFYVYEQVFKFIRKCMDNKEPTVPISVNVSRNHDKPDKFVHSFIALLKKYDISPTLIEVELLERATLDKNLLRDITIMLQKEGLRVAMDDFGSGESSLNMLSTIPVNILKFDRSFLFANDSENGRLDATSESFIETLVGLGKNLKKETIFEGVETEEQRDFLKKIKCDQVQGYFYSKPLREDDFMEFLKKHR</sequence>
<dbReference type="PANTHER" id="PTHR33121:SF71">
    <property type="entry name" value="OXYGEN SENSOR PROTEIN DOSP"/>
    <property type="match status" value="1"/>
</dbReference>
<keyword evidence="2" id="KW-1003">Cell membrane</keyword>
<evidence type="ECO:0000256" key="6">
    <source>
        <dbReference type="SAM" id="Phobius"/>
    </source>
</evidence>
<feature type="transmembrane region" description="Helical" evidence="6">
    <location>
        <begin position="14"/>
        <end position="36"/>
    </location>
</feature>
<accession>A0A7W8LMD5</accession>
<keyword evidence="10" id="KW-1185">Reference proteome</keyword>
<keyword evidence="3 6" id="KW-0812">Transmembrane</keyword>
<dbReference type="PROSITE" id="PS50883">
    <property type="entry name" value="EAL"/>
    <property type="match status" value="1"/>
</dbReference>
<evidence type="ECO:0000259" key="8">
    <source>
        <dbReference type="PROSITE" id="PS50887"/>
    </source>
</evidence>
<dbReference type="CDD" id="cd18774">
    <property type="entry name" value="PDC2_HK_sensor"/>
    <property type="match status" value="1"/>
</dbReference>
<evidence type="ECO:0000256" key="5">
    <source>
        <dbReference type="ARBA" id="ARBA00023136"/>
    </source>
</evidence>
<dbReference type="SUPFAM" id="SSF55073">
    <property type="entry name" value="Nucleotide cyclase"/>
    <property type="match status" value="1"/>
</dbReference>
<dbReference type="EMBL" id="JACHFQ010000005">
    <property type="protein sequence ID" value="MBB5226295.1"/>
    <property type="molecule type" value="Genomic_DNA"/>
</dbReference>
<evidence type="ECO:0000259" key="7">
    <source>
        <dbReference type="PROSITE" id="PS50883"/>
    </source>
</evidence>
<dbReference type="CDD" id="cd12914">
    <property type="entry name" value="PDC1_DGC_like"/>
    <property type="match status" value="1"/>
</dbReference>
<dbReference type="Gene3D" id="3.20.20.450">
    <property type="entry name" value="EAL domain"/>
    <property type="match status" value="1"/>
</dbReference>
<dbReference type="InterPro" id="IPR000160">
    <property type="entry name" value="GGDEF_dom"/>
</dbReference>
<feature type="domain" description="EAL" evidence="7">
    <location>
        <begin position="491"/>
        <end position="749"/>
    </location>
</feature>
<protein>
    <submittedName>
        <fullName evidence="9">EAL domain-containing protein (Putative c-di-GMP-specific phosphodiesterase class I)</fullName>
    </submittedName>
</protein>
<dbReference type="InterPro" id="IPR043128">
    <property type="entry name" value="Rev_trsase/Diguanyl_cyclase"/>
</dbReference>
<dbReference type="Pfam" id="PF02743">
    <property type="entry name" value="dCache_1"/>
    <property type="match status" value="1"/>
</dbReference>
<feature type="domain" description="GGDEF" evidence="8">
    <location>
        <begin position="347"/>
        <end position="482"/>
    </location>
</feature>
<dbReference type="SMART" id="SM00052">
    <property type="entry name" value="EAL"/>
    <property type="match status" value="1"/>
</dbReference>
<dbReference type="Pfam" id="PF00990">
    <property type="entry name" value="GGDEF"/>
    <property type="match status" value="1"/>
</dbReference>
<dbReference type="InterPro" id="IPR035919">
    <property type="entry name" value="EAL_sf"/>
</dbReference>
<feature type="transmembrane region" description="Helical" evidence="6">
    <location>
        <begin position="288"/>
        <end position="307"/>
    </location>
</feature>
<dbReference type="Proteomes" id="UP000518887">
    <property type="component" value="Unassembled WGS sequence"/>
</dbReference>
<dbReference type="Gene3D" id="3.30.70.270">
    <property type="match status" value="1"/>
</dbReference>
<dbReference type="CDD" id="cd01948">
    <property type="entry name" value="EAL"/>
    <property type="match status" value="1"/>
</dbReference>
<reference evidence="9 10" key="1">
    <citation type="submission" date="2020-08" db="EMBL/GenBank/DDBJ databases">
        <title>Genomic Encyclopedia of Type Strains, Phase IV (KMG-IV): sequencing the most valuable type-strain genomes for metagenomic binning, comparative biology and taxonomic classification.</title>
        <authorList>
            <person name="Goeker M."/>
        </authorList>
    </citation>
    <scope>NUCLEOTIDE SEQUENCE [LARGE SCALE GENOMIC DNA]</scope>
    <source>
        <strain evidence="9 10">DSM 103462</strain>
    </source>
</reference>
<comment type="subcellular location">
    <subcellularLocation>
        <location evidence="1">Cell membrane</location>
        <topology evidence="1">Multi-pass membrane protein</topology>
    </subcellularLocation>
</comment>
<dbReference type="GO" id="GO:0005886">
    <property type="term" value="C:plasma membrane"/>
    <property type="evidence" value="ECO:0007669"/>
    <property type="project" value="UniProtKB-SubCell"/>
</dbReference>
<proteinExistence type="predicted"/>
<dbReference type="InterPro" id="IPR050706">
    <property type="entry name" value="Cyclic-di-GMP_PDE-like"/>
</dbReference>
<dbReference type="InterPro" id="IPR001633">
    <property type="entry name" value="EAL_dom"/>
</dbReference>
<gene>
    <name evidence="9" type="ORF">HNP76_001668</name>
</gene>
<dbReference type="SMART" id="SM00267">
    <property type="entry name" value="GGDEF"/>
    <property type="match status" value="1"/>
</dbReference>
<dbReference type="InterPro" id="IPR029787">
    <property type="entry name" value="Nucleotide_cyclase"/>
</dbReference>
<dbReference type="GO" id="GO:0071111">
    <property type="term" value="F:cyclic-guanylate-specific phosphodiesterase activity"/>
    <property type="evidence" value="ECO:0007669"/>
    <property type="project" value="InterPro"/>
</dbReference>
<evidence type="ECO:0000256" key="1">
    <source>
        <dbReference type="ARBA" id="ARBA00004651"/>
    </source>
</evidence>
<dbReference type="Pfam" id="PF00563">
    <property type="entry name" value="EAL"/>
    <property type="match status" value="1"/>
</dbReference>
<dbReference type="InterPro" id="IPR033479">
    <property type="entry name" value="dCache_1"/>
</dbReference>
<dbReference type="SUPFAM" id="SSF141868">
    <property type="entry name" value="EAL domain-like"/>
    <property type="match status" value="1"/>
</dbReference>
<dbReference type="PROSITE" id="PS50887">
    <property type="entry name" value="GGDEF"/>
    <property type="match status" value="1"/>
</dbReference>
<evidence type="ECO:0000313" key="9">
    <source>
        <dbReference type="EMBL" id="MBB5226295.1"/>
    </source>
</evidence>
<organism evidence="9 10">
    <name type="scientific">Treponema ruminis</name>
    <dbReference type="NCBI Taxonomy" id="744515"/>
    <lineage>
        <taxon>Bacteria</taxon>
        <taxon>Pseudomonadati</taxon>
        <taxon>Spirochaetota</taxon>
        <taxon>Spirochaetia</taxon>
        <taxon>Spirochaetales</taxon>
        <taxon>Treponemataceae</taxon>
        <taxon>Treponema</taxon>
    </lineage>
</organism>
<dbReference type="InterPro" id="IPR029151">
    <property type="entry name" value="Sensor-like_sf"/>
</dbReference>
<keyword evidence="4 6" id="KW-1133">Transmembrane helix</keyword>
<name>A0A7W8LMD5_9SPIR</name>